<dbReference type="SMART" id="SM00849">
    <property type="entry name" value="Lactamase_B"/>
    <property type="match status" value="1"/>
</dbReference>
<feature type="chain" id="PRO_5032973619" evidence="2">
    <location>
        <begin position="29"/>
        <end position="302"/>
    </location>
</feature>
<protein>
    <submittedName>
        <fullName evidence="4">Glyoxylase-like metal-dependent hydrolase (Beta-lactamase superfamily II)</fullName>
    </submittedName>
</protein>
<dbReference type="SUPFAM" id="SSF56281">
    <property type="entry name" value="Metallo-hydrolase/oxidoreductase"/>
    <property type="match status" value="1"/>
</dbReference>
<dbReference type="GO" id="GO:0016787">
    <property type="term" value="F:hydrolase activity"/>
    <property type="evidence" value="ECO:0007669"/>
    <property type="project" value="UniProtKB-KW"/>
</dbReference>
<dbReference type="EMBL" id="JACHXZ010000002">
    <property type="protein sequence ID" value="MBB3168581.1"/>
    <property type="molecule type" value="Genomic_DNA"/>
</dbReference>
<dbReference type="AlphaFoldDB" id="A0A839UPC9"/>
<keyword evidence="4" id="KW-0378">Hydrolase</keyword>
<sequence length="302" mass="32103">MSNLLTSARILLNAAYMAVLVASVPAMADAPKNAAVQVVPVQDGIYMLAGAGGNIGLSVGKDGAFLVDDQFAPVSKDILAAIATVSEQPVKFLINTHWHYDHTGGNENFGKQNAIIVAHKNVRTRLAAGGVIEAFKKEVPPAPEVALPVITFEQAITFHFNGETIDVTHPAPAHTDGDAIIYFNNANVVHMGDTFFNGFYPFIDASSGGNMLGVIEAVAAVLARIDDQTKVIPGHGRLSNKQELKEYHAMLNAVHAKVAPLKKAGKSVAEVVALKPTAAFDGKWGKGFLTPDQWVAIIYEAI</sequence>
<reference evidence="4 5" key="1">
    <citation type="submission" date="2020-08" db="EMBL/GenBank/DDBJ databases">
        <title>Genomic Encyclopedia of Type Strains, Phase III (KMG-III): the genomes of soil and plant-associated and newly described type strains.</title>
        <authorList>
            <person name="Whitman W."/>
        </authorList>
    </citation>
    <scope>NUCLEOTIDE SEQUENCE [LARGE SCALE GENOMIC DNA]</scope>
    <source>
        <strain evidence="4 5">CECT 8571</strain>
    </source>
</reference>
<evidence type="ECO:0000256" key="2">
    <source>
        <dbReference type="SAM" id="SignalP"/>
    </source>
</evidence>
<evidence type="ECO:0000313" key="5">
    <source>
        <dbReference type="Proteomes" id="UP000559987"/>
    </source>
</evidence>
<dbReference type="PANTHER" id="PTHR42951:SF4">
    <property type="entry name" value="ACYL-COENZYME A THIOESTERASE MBLAC2"/>
    <property type="match status" value="1"/>
</dbReference>
<dbReference type="Proteomes" id="UP000559987">
    <property type="component" value="Unassembled WGS sequence"/>
</dbReference>
<dbReference type="RefSeq" id="WP_246341224.1">
    <property type="nucleotide sequence ID" value="NZ_JACHXZ010000002.1"/>
</dbReference>
<comment type="similarity">
    <text evidence="1">Belongs to the metallo-beta-lactamase superfamily. Class-B beta-lactamase family.</text>
</comment>
<comment type="caution">
    <text evidence="4">The sequence shown here is derived from an EMBL/GenBank/DDBJ whole genome shotgun (WGS) entry which is preliminary data.</text>
</comment>
<keyword evidence="2" id="KW-0732">Signal</keyword>
<dbReference type="GO" id="GO:0017001">
    <property type="term" value="P:antibiotic catabolic process"/>
    <property type="evidence" value="ECO:0007669"/>
    <property type="project" value="UniProtKB-ARBA"/>
</dbReference>
<dbReference type="PANTHER" id="PTHR42951">
    <property type="entry name" value="METALLO-BETA-LACTAMASE DOMAIN-CONTAINING"/>
    <property type="match status" value="1"/>
</dbReference>
<evidence type="ECO:0000259" key="3">
    <source>
        <dbReference type="SMART" id="SM00849"/>
    </source>
</evidence>
<evidence type="ECO:0000313" key="4">
    <source>
        <dbReference type="EMBL" id="MBB3168581.1"/>
    </source>
</evidence>
<accession>A0A839UPC9</accession>
<dbReference type="InterPro" id="IPR001279">
    <property type="entry name" value="Metallo-B-lactamas"/>
</dbReference>
<feature type="domain" description="Metallo-beta-lactamase" evidence="3">
    <location>
        <begin position="52"/>
        <end position="235"/>
    </location>
</feature>
<dbReference type="Pfam" id="PF00753">
    <property type="entry name" value="Lactamase_B"/>
    <property type="match status" value="1"/>
</dbReference>
<dbReference type="InterPro" id="IPR050855">
    <property type="entry name" value="NDM-1-like"/>
</dbReference>
<feature type="signal peptide" evidence="2">
    <location>
        <begin position="1"/>
        <end position="28"/>
    </location>
</feature>
<dbReference type="Gene3D" id="3.60.15.10">
    <property type="entry name" value="Ribonuclease Z/Hydroxyacylglutathione hydrolase-like"/>
    <property type="match status" value="1"/>
</dbReference>
<proteinExistence type="inferred from homology"/>
<keyword evidence="5" id="KW-1185">Reference proteome</keyword>
<gene>
    <name evidence="4" type="ORF">FHS30_001765</name>
</gene>
<organism evidence="4 5">
    <name type="scientific">Simiduia aestuariiviva</name>
    <dbReference type="NCBI Taxonomy" id="1510459"/>
    <lineage>
        <taxon>Bacteria</taxon>
        <taxon>Pseudomonadati</taxon>
        <taxon>Pseudomonadota</taxon>
        <taxon>Gammaproteobacteria</taxon>
        <taxon>Cellvibrionales</taxon>
        <taxon>Cellvibrionaceae</taxon>
        <taxon>Simiduia</taxon>
    </lineage>
</organism>
<evidence type="ECO:0000256" key="1">
    <source>
        <dbReference type="ARBA" id="ARBA00005250"/>
    </source>
</evidence>
<dbReference type="InterPro" id="IPR036866">
    <property type="entry name" value="RibonucZ/Hydroxyglut_hydro"/>
</dbReference>
<dbReference type="CDD" id="cd16282">
    <property type="entry name" value="metallo-hydrolase-like_MBL-fold"/>
    <property type="match status" value="1"/>
</dbReference>
<name>A0A839UPC9_9GAMM</name>